<protein>
    <submittedName>
        <fullName evidence="1">Uncharacterized protein</fullName>
    </submittedName>
</protein>
<proteinExistence type="predicted"/>
<name>X0YB31_9ZZZZ</name>
<evidence type="ECO:0000313" key="1">
    <source>
        <dbReference type="EMBL" id="GAG53029.1"/>
    </source>
</evidence>
<comment type="caution">
    <text evidence="1">The sequence shown here is derived from an EMBL/GenBank/DDBJ whole genome shotgun (WGS) entry which is preliminary data.</text>
</comment>
<dbReference type="EMBL" id="BARS01052367">
    <property type="protein sequence ID" value="GAG53029.1"/>
    <property type="molecule type" value="Genomic_DNA"/>
</dbReference>
<dbReference type="AlphaFoldDB" id="X0YB31"/>
<feature type="non-terminal residue" evidence="1">
    <location>
        <position position="1"/>
    </location>
</feature>
<reference evidence="1" key="1">
    <citation type="journal article" date="2014" name="Front. Microbiol.">
        <title>High frequency of phylogenetically diverse reductive dehalogenase-homologous genes in deep subseafloor sedimentary metagenomes.</title>
        <authorList>
            <person name="Kawai M."/>
            <person name="Futagami T."/>
            <person name="Toyoda A."/>
            <person name="Takaki Y."/>
            <person name="Nishi S."/>
            <person name="Hori S."/>
            <person name="Arai W."/>
            <person name="Tsubouchi T."/>
            <person name="Morono Y."/>
            <person name="Uchiyama I."/>
            <person name="Ito T."/>
            <person name="Fujiyama A."/>
            <person name="Inagaki F."/>
            <person name="Takami H."/>
        </authorList>
    </citation>
    <scope>NUCLEOTIDE SEQUENCE</scope>
    <source>
        <strain evidence="1">Expedition CK06-06</strain>
    </source>
</reference>
<gene>
    <name evidence="1" type="ORF">S01H1_77865</name>
</gene>
<accession>X0YB31</accession>
<sequence>PLSQFFQEVAYETYSSEVGVKYGKRYIFIGNFDEEFKYTTYIQDKEYRKDLDICRHFGVKKVWLYSYREFKRTYGSDELRKLIKYNEDRQTWILTLPNYMFSRELFIAICICTADRFIIVY</sequence>
<organism evidence="1">
    <name type="scientific">marine sediment metagenome</name>
    <dbReference type="NCBI Taxonomy" id="412755"/>
    <lineage>
        <taxon>unclassified sequences</taxon>
        <taxon>metagenomes</taxon>
        <taxon>ecological metagenomes</taxon>
    </lineage>
</organism>